<dbReference type="InterPro" id="IPR016130">
    <property type="entry name" value="Tyr_Pase_AS"/>
</dbReference>
<sequence>MKHKKLLKTMFHLSWIDNDWPQSWGSSPNTLNCLMYTFHIGVRPFSSQMSKSQNGAIIEGVDAFEIIPRVVVGSYPSEKKFSPDEISDLDKLCLFLCKTYEKSLIVNLVAEKDIYSVDNELIELKHVFWKDNHAIALCEFVQIVYYVLTFLKDPKNGVFIHCKHGKGRTGTFVCALLILVENMTVEQANTFFARRRTLYHTGVKQKSQLRLLNYWKYLVDSQLPGMIQLKPKLWLLTKISLMSDKKDNFKSFIVKFASNEPYSTSKRLDYKEIGNLHMNKEYAPNLILSDDICFKITYENFMVKSYATCCFNCQMESLLQNKNECKTENGFVFLQFLFEDLDGVKGTQFKGIRYFHSVNLTLKEYRQIQSDVQDN</sequence>
<dbReference type="GO" id="GO:0005829">
    <property type="term" value="C:cytosol"/>
    <property type="evidence" value="ECO:0007669"/>
    <property type="project" value="TreeGrafter"/>
</dbReference>
<evidence type="ECO:0000313" key="6">
    <source>
        <dbReference type="Proteomes" id="UP000307173"/>
    </source>
</evidence>
<keyword evidence="6" id="KW-1185">Reference proteome</keyword>
<accession>A0A4T0WUE5</accession>
<name>A0A4T0WUE5_9ASCO</name>
<evidence type="ECO:0000256" key="1">
    <source>
        <dbReference type="ARBA" id="ARBA00022801"/>
    </source>
</evidence>
<evidence type="ECO:0000313" key="5">
    <source>
        <dbReference type="EMBL" id="TID12975.1"/>
    </source>
</evidence>
<dbReference type="SUPFAM" id="SSF52799">
    <property type="entry name" value="(Phosphotyrosine protein) phosphatases II"/>
    <property type="match status" value="1"/>
</dbReference>
<gene>
    <name evidence="5" type="ORF">CANINC_005074</name>
</gene>
<dbReference type="OrthoDB" id="16692at2759"/>
<dbReference type="Proteomes" id="UP000307173">
    <property type="component" value="Unassembled WGS sequence"/>
</dbReference>
<dbReference type="SMART" id="SM00404">
    <property type="entry name" value="PTPc_motif"/>
    <property type="match status" value="1"/>
</dbReference>
<dbReference type="GO" id="GO:0016314">
    <property type="term" value="F:phosphatidylinositol-3,4,5-trisphosphate 3-phosphatase activity"/>
    <property type="evidence" value="ECO:0007669"/>
    <property type="project" value="TreeGrafter"/>
</dbReference>
<evidence type="ECO:0000259" key="4">
    <source>
        <dbReference type="PROSITE" id="PS51181"/>
    </source>
</evidence>
<dbReference type="STRING" id="52247.A0A4T0WUE5"/>
<dbReference type="InterPro" id="IPR029021">
    <property type="entry name" value="Prot-tyrosine_phosphatase-like"/>
</dbReference>
<dbReference type="InterPro" id="IPR029023">
    <property type="entry name" value="Tensin_phosphatase"/>
</dbReference>
<protein>
    <submittedName>
        <fullName evidence="5">Uncharacterized protein</fullName>
    </submittedName>
</protein>
<dbReference type="InterPro" id="IPR051281">
    <property type="entry name" value="Dual-spec_lipid-protein_phosph"/>
</dbReference>
<comment type="caution">
    <text evidence="5">The sequence shown here is derived from an EMBL/GenBank/DDBJ whole genome shotgun (WGS) entry which is preliminary data.</text>
</comment>
<dbReference type="PANTHER" id="PTHR12305">
    <property type="entry name" value="PHOSPHATASE WITH HOMOLOGY TO TENSIN"/>
    <property type="match status" value="1"/>
</dbReference>
<dbReference type="InterPro" id="IPR003595">
    <property type="entry name" value="Tyr_Pase_cat"/>
</dbReference>
<dbReference type="AlphaFoldDB" id="A0A4T0WUE5"/>
<keyword evidence="2" id="KW-0904">Protein phosphatase</keyword>
<reference evidence="5 6" key="1">
    <citation type="journal article" date="2019" name="Front. Genet.">
        <title>Whole-Genome Sequencing of the Opportunistic Yeast Pathogen Candida inconspicua Uncovers Its Hybrid Origin.</title>
        <authorList>
            <person name="Mixao V."/>
            <person name="Hansen A.P."/>
            <person name="Saus E."/>
            <person name="Boekhout T."/>
            <person name="Lass-Florl C."/>
            <person name="Gabaldon T."/>
        </authorList>
    </citation>
    <scope>NUCLEOTIDE SEQUENCE [LARGE SCALE GENOMIC DNA]</scope>
    <source>
        <strain evidence="5 6">CBS 180</strain>
    </source>
</reference>
<keyword evidence="1" id="KW-0378">Hydrolase</keyword>
<dbReference type="InterPro" id="IPR020422">
    <property type="entry name" value="TYR_PHOSPHATASE_DUAL_dom"/>
</dbReference>
<proteinExistence type="predicted"/>
<dbReference type="EMBL" id="SELW01000684">
    <property type="protein sequence ID" value="TID12975.1"/>
    <property type="molecule type" value="Genomic_DNA"/>
</dbReference>
<dbReference type="PROSITE" id="PS50056">
    <property type="entry name" value="TYR_PHOSPHATASE_2"/>
    <property type="match status" value="1"/>
</dbReference>
<feature type="domain" description="Tyrosine specific protein phosphatases" evidence="3">
    <location>
        <begin position="138"/>
        <end position="196"/>
    </location>
</feature>
<organism evidence="5 6">
    <name type="scientific">Pichia inconspicua</name>
    <dbReference type="NCBI Taxonomy" id="52247"/>
    <lineage>
        <taxon>Eukaryota</taxon>
        <taxon>Fungi</taxon>
        <taxon>Dikarya</taxon>
        <taxon>Ascomycota</taxon>
        <taxon>Saccharomycotina</taxon>
        <taxon>Pichiomycetes</taxon>
        <taxon>Pichiales</taxon>
        <taxon>Pichiaceae</taxon>
        <taxon>Pichia</taxon>
    </lineage>
</organism>
<feature type="domain" description="Phosphatase tensin-type" evidence="4">
    <location>
        <begin position="52"/>
        <end position="222"/>
    </location>
</feature>
<dbReference type="InterPro" id="IPR000340">
    <property type="entry name" value="Dual-sp_phosphatase_cat-dom"/>
</dbReference>
<dbReference type="PROSITE" id="PS00383">
    <property type="entry name" value="TYR_PHOSPHATASE_1"/>
    <property type="match status" value="1"/>
</dbReference>
<evidence type="ECO:0000256" key="2">
    <source>
        <dbReference type="ARBA" id="ARBA00022912"/>
    </source>
</evidence>
<dbReference type="SMART" id="SM00195">
    <property type="entry name" value="DSPc"/>
    <property type="match status" value="1"/>
</dbReference>
<dbReference type="Pfam" id="PF00782">
    <property type="entry name" value="DSPc"/>
    <property type="match status" value="1"/>
</dbReference>
<dbReference type="Gene3D" id="3.90.190.10">
    <property type="entry name" value="Protein tyrosine phosphatase superfamily"/>
    <property type="match status" value="1"/>
</dbReference>
<dbReference type="InterPro" id="IPR000387">
    <property type="entry name" value="Tyr_Pase_dom"/>
</dbReference>
<dbReference type="GO" id="GO:0004721">
    <property type="term" value="F:phosphoprotein phosphatase activity"/>
    <property type="evidence" value="ECO:0007669"/>
    <property type="project" value="UniProtKB-KW"/>
</dbReference>
<dbReference type="PROSITE" id="PS51181">
    <property type="entry name" value="PPASE_TENSIN"/>
    <property type="match status" value="1"/>
</dbReference>
<evidence type="ECO:0000259" key="3">
    <source>
        <dbReference type="PROSITE" id="PS50056"/>
    </source>
</evidence>